<keyword evidence="2" id="KW-0732">Signal</keyword>
<name>A0ABQ2ULD6_9PSEU</name>
<gene>
    <name evidence="3" type="ORF">GCM10010178_35150</name>
</gene>
<feature type="chain" id="PRO_5045315072" evidence="2">
    <location>
        <begin position="25"/>
        <end position="283"/>
    </location>
</feature>
<sequence length="283" mass="28878">MRRILIVGAAFSVTLVCAPEPAIADNGWGSTNCSQAPSPVCDVAAGTRPNRPAGNNAHPNSPTGDESDSDGGGFGCRHIPVDYSPPNGQPEGPGGWFMVICSPDGKDPDSHGPVWIPTGASTQPTLSPAQVAEIARKRLRLAAPTIATSPSGTQLVHLPTWLWLSGGWTPAEETASVPGVSVTAVASPASVTWSMGDGNTITCTGPGTAFQAGTDPKSASPDCGHTYRRSSAGEQGQAFAVSATVHWTVTWSGAGQTGSFPGLTTTTSTSFRVAEAQALNTGR</sequence>
<reference evidence="4" key="1">
    <citation type="journal article" date="2019" name="Int. J. Syst. Evol. Microbiol.">
        <title>The Global Catalogue of Microorganisms (GCM) 10K type strain sequencing project: providing services to taxonomists for standard genome sequencing and annotation.</title>
        <authorList>
            <consortium name="The Broad Institute Genomics Platform"/>
            <consortium name="The Broad Institute Genome Sequencing Center for Infectious Disease"/>
            <person name="Wu L."/>
            <person name="Ma J."/>
        </authorList>
    </citation>
    <scope>NUCLEOTIDE SEQUENCE [LARGE SCALE GENOMIC DNA]</scope>
    <source>
        <strain evidence="4">JCM 3296</strain>
    </source>
</reference>
<keyword evidence="4" id="KW-1185">Reference proteome</keyword>
<dbReference type="Proteomes" id="UP000649573">
    <property type="component" value="Unassembled WGS sequence"/>
</dbReference>
<dbReference type="EMBL" id="BMRE01000013">
    <property type="protein sequence ID" value="GGU39772.1"/>
    <property type="molecule type" value="Genomic_DNA"/>
</dbReference>
<evidence type="ECO:0000313" key="3">
    <source>
        <dbReference type="EMBL" id="GGU39772.1"/>
    </source>
</evidence>
<comment type="caution">
    <text evidence="3">The sequence shown here is derived from an EMBL/GenBank/DDBJ whole genome shotgun (WGS) entry which is preliminary data.</text>
</comment>
<feature type="signal peptide" evidence="2">
    <location>
        <begin position="1"/>
        <end position="24"/>
    </location>
</feature>
<evidence type="ECO:0000313" key="4">
    <source>
        <dbReference type="Proteomes" id="UP000649573"/>
    </source>
</evidence>
<feature type="region of interest" description="Disordered" evidence="1">
    <location>
        <begin position="44"/>
        <end position="90"/>
    </location>
</feature>
<proteinExistence type="predicted"/>
<organism evidence="3 4">
    <name type="scientific">Lentzea flava</name>
    <dbReference type="NCBI Taxonomy" id="103732"/>
    <lineage>
        <taxon>Bacteria</taxon>
        <taxon>Bacillati</taxon>
        <taxon>Actinomycetota</taxon>
        <taxon>Actinomycetes</taxon>
        <taxon>Pseudonocardiales</taxon>
        <taxon>Pseudonocardiaceae</taxon>
        <taxon>Lentzea</taxon>
    </lineage>
</organism>
<protein>
    <submittedName>
        <fullName evidence="3">ATP/GTP-binding protein</fullName>
    </submittedName>
</protein>
<evidence type="ECO:0000256" key="2">
    <source>
        <dbReference type="SAM" id="SignalP"/>
    </source>
</evidence>
<evidence type="ECO:0000256" key="1">
    <source>
        <dbReference type="SAM" id="MobiDB-lite"/>
    </source>
</evidence>
<accession>A0ABQ2ULD6</accession>